<dbReference type="AlphaFoldDB" id="A0A348ALK7"/>
<organism evidence="11 12">
    <name type="scientific">Methylomusa anaerophila</name>
    <dbReference type="NCBI Taxonomy" id="1930071"/>
    <lineage>
        <taxon>Bacteria</taxon>
        <taxon>Bacillati</taxon>
        <taxon>Bacillota</taxon>
        <taxon>Negativicutes</taxon>
        <taxon>Selenomonadales</taxon>
        <taxon>Sporomusaceae</taxon>
        <taxon>Methylomusa</taxon>
    </lineage>
</organism>
<protein>
    <recommendedName>
        <fullName evidence="7">3-methyl-2-oxobutanoate hydroxymethyltransferase</fullName>
        <ecNumber evidence="7">2.1.2.11</ecNumber>
    </recommendedName>
    <alternativeName>
        <fullName evidence="7">Ketopantoate hydroxymethyltransferase</fullName>
        <shortName evidence="7">KPHMT</shortName>
    </alternativeName>
</protein>
<dbReference type="GO" id="GO:0032259">
    <property type="term" value="P:methylation"/>
    <property type="evidence" value="ECO:0007669"/>
    <property type="project" value="UniProtKB-KW"/>
</dbReference>
<evidence type="ECO:0000256" key="5">
    <source>
        <dbReference type="ARBA" id="ARBA00022679"/>
    </source>
</evidence>
<reference evidence="11 12" key="1">
    <citation type="journal article" date="2018" name="Int. J. Syst. Evol. Microbiol.">
        <title>Methylomusa anaerophila gen. nov., sp. nov., an anaerobic methanol-utilizing bacterium isolated from a microbial fuel cell.</title>
        <authorList>
            <person name="Amano N."/>
            <person name="Yamamuro A."/>
            <person name="Miyahara M."/>
            <person name="Kouzuma A."/>
            <person name="Abe T."/>
            <person name="Watanabe K."/>
        </authorList>
    </citation>
    <scope>NUCLEOTIDE SEQUENCE [LARGE SCALE GENOMIC DNA]</scope>
    <source>
        <strain evidence="11 12">MMFC1</strain>
    </source>
</reference>
<feature type="binding site" evidence="7 10">
    <location>
        <position position="47"/>
    </location>
    <ligand>
        <name>Mg(2+)</name>
        <dbReference type="ChEBI" id="CHEBI:18420"/>
    </ligand>
</feature>
<keyword evidence="11" id="KW-0489">Methyltransferase</keyword>
<comment type="catalytic activity">
    <reaction evidence="7">
        <text>(6R)-5,10-methylene-5,6,7,8-tetrahydrofolate + 3-methyl-2-oxobutanoate + H2O = 2-dehydropantoate + (6S)-5,6,7,8-tetrahydrofolate</text>
        <dbReference type="Rhea" id="RHEA:11824"/>
        <dbReference type="ChEBI" id="CHEBI:11561"/>
        <dbReference type="ChEBI" id="CHEBI:11851"/>
        <dbReference type="ChEBI" id="CHEBI:15377"/>
        <dbReference type="ChEBI" id="CHEBI:15636"/>
        <dbReference type="ChEBI" id="CHEBI:57453"/>
        <dbReference type="EC" id="2.1.2.11"/>
    </reaction>
</comment>
<proteinExistence type="inferred from homology"/>
<dbReference type="FunFam" id="3.20.20.60:FF:000003">
    <property type="entry name" value="3-methyl-2-oxobutanoate hydroxymethyltransferase"/>
    <property type="match status" value="1"/>
</dbReference>
<comment type="function">
    <text evidence="6 7">Catalyzes the reversible reaction in which hydroxymethyl group from 5,10-methylenetetrahydrofolate is transferred onto alpha-ketoisovalerate to form ketopantoate.</text>
</comment>
<gene>
    <name evidence="7 11" type="primary">panB</name>
    <name evidence="11" type="ORF">MAMMFC1_02640</name>
</gene>
<dbReference type="PIRSF" id="PIRSF000388">
    <property type="entry name" value="Pantoate_hydroxy_MeTrfase"/>
    <property type="match status" value="1"/>
</dbReference>
<accession>A0A348ALK7</accession>
<dbReference type="UniPathway" id="UPA00028">
    <property type="reaction ID" value="UER00003"/>
</dbReference>
<feature type="binding site" evidence="7 10">
    <location>
        <position position="118"/>
    </location>
    <ligand>
        <name>Mg(2+)</name>
        <dbReference type="ChEBI" id="CHEBI:18420"/>
    </ligand>
</feature>
<dbReference type="NCBIfam" id="NF001452">
    <property type="entry name" value="PRK00311.1"/>
    <property type="match status" value="1"/>
</dbReference>
<dbReference type="KEGG" id="mana:MAMMFC1_02640"/>
<dbReference type="PANTHER" id="PTHR20881:SF0">
    <property type="entry name" value="3-METHYL-2-OXOBUTANOATE HYDROXYMETHYLTRANSFERASE"/>
    <property type="match status" value="1"/>
</dbReference>
<feature type="binding site" evidence="7 9">
    <location>
        <begin position="47"/>
        <end position="48"/>
    </location>
    <ligand>
        <name>3-methyl-2-oxobutanoate</name>
        <dbReference type="ChEBI" id="CHEBI:11851"/>
    </ligand>
</feature>
<dbReference type="InterPro" id="IPR015813">
    <property type="entry name" value="Pyrv/PenolPyrv_kinase-like_dom"/>
</dbReference>
<keyword evidence="12" id="KW-1185">Reference proteome</keyword>
<comment type="subcellular location">
    <subcellularLocation>
        <location evidence="7">Cytoplasm</location>
    </subcellularLocation>
</comment>
<keyword evidence="7 10" id="KW-0479">Metal-binding</keyword>
<dbReference type="Proteomes" id="UP000276437">
    <property type="component" value="Chromosome"/>
</dbReference>
<keyword evidence="7" id="KW-0963">Cytoplasm</keyword>
<evidence type="ECO:0000256" key="10">
    <source>
        <dbReference type="PIRSR" id="PIRSR000388-3"/>
    </source>
</evidence>
<feature type="active site" description="Proton acceptor" evidence="7 8">
    <location>
        <position position="185"/>
    </location>
</feature>
<evidence type="ECO:0000256" key="8">
    <source>
        <dbReference type="PIRSR" id="PIRSR000388-1"/>
    </source>
</evidence>
<dbReference type="EMBL" id="AP018449">
    <property type="protein sequence ID" value="BBB91955.1"/>
    <property type="molecule type" value="Genomic_DNA"/>
</dbReference>
<dbReference type="HAMAP" id="MF_00156">
    <property type="entry name" value="PanB"/>
    <property type="match status" value="1"/>
</dbReference>
<dbReference type="InterPro" id="IPR003700">
    <property type="entry name" value="Pantoate_hydroxy_MeTrfase"/>
</dbReference>
<name>A0A348ALK7_9FIRM</name>
<feature type="binding site" evidence="7 10">
    <location>
        <position position="86"/>
    </location>
    <ligand>
        <name>Mg(2+)</name>
        <dbReference type="ChEBI" id="CHEBI:18420"/>
    </ligand>
</feature>
<dbReference type="Gene3D" id="3.20.20.60">
    <property type="entry name" value="Phosphoenolpyruvate-binding domains"/>
    <property type="match status" value="1"/>
</dbReference>
<dbReference type="PANTHER" id="PTHR20881">
    <property type="entry name" value="3-METHYL-2-OXOBUTANOATE HYDROXYMETHYLTRANSFERASE"/>
    <property type="match status" value="1"/>
</dbReference>
<evidence type="ECO:0000256" key="1">
    <source>
        <dbReference type="ARBA" id="ARBA00005033"/>
    </source>
</evidence>
<evidence type="ECO:0000313" key="12">
    <source>
        <dbReference type="Proteomes" id="UP000276437"/>
    </source>
</evidence>
<dbReference type="GO" id="GO:0005737">
    <property type="term" value="C:cytoplasm"/>
    <property type="evidence" value="ECO:0007669"/>
    <property type="project" value="UniProtKB-SubCell"/>
</dbReference>
<dbReference type="SUPFAM" id="SSF51621">
    <property type="entry name" value="Phosphoenolpyruvate/pyruvate domain"/>
    <property type="match status" value="1"/>
</dbReference>
<keyword evidence="7 10" id="KW-0460">Magnesium</keyword>
<evidence type="ECO:0000313" key="11">
    <source>
        <dbReference type="EMBL" id="BBB91955.1"/>
    </source>
</evidence>
<dbReference type="CDD" id="cd06557">
    <property type="entry name" value="KPHMT-like"/>
    <property type="match status" value="1"/>
</dbReference>
<evidence type="ECO:0000256" key="7">
    <source>
        <dbReference type="HAMAP-Rule" id="MF_00156"/>
    </source>
</evidence>
<keyword evidence="4 7" id="KW-0566">Pantothenate biosynthesis</keyword>
<comment type="subunit">
    <text evidence="3 7">Homodecamer; pentamer of dimers.</text>
</comment>
<feature type="binding site" evidence="7 9">
    <location>
        <position position="116"/>
    </location>
    <ligand>
        <name>3-methyl-2-oxobutanoate</name>
        <dbReference type="ChEBI" id="CHEBI:11851"/>
    </ligand>
</feature>
<dbReference type="GO" id="GO:0015940">
    <property type="term" value="P:pantothenate biosynthetic process"/>
    <property type="evidence" value="ECO:0007669"/>
    <property type="project" value="UniProtKB-UniRule"/>
</dbReference>
<evidence type="ECO:0000256" key="4">
    <source>
        <dbReference type="ARBA" id="ARBA00022655"/>
    </source>
</evidence>
<comment type="cofactor">
    <cofactor evidence="7 10">
        <name>Mg(2+)</name>
        <dbReference type="ChEBI" id="CHEBI:18420"/>
    </cofactor>
    <text evidence="7 10">Binds 1 Mg(2+) ion per subunit.</text>
</comment>
<dbReference type="RefSeq" id="WP_174234375.1">
    <property type="nucleotide sequence ID" value="NZ_AP018449.1"/>
</dbReference>
<evidence type="ECO:0000256" key="9">
    <source>
        <dbReference type="PIRSR" id="PIRSR000388-2"/>
    </source>
</evidence>
<dbReference type="GO" id="GO:0008168">
    <property type="term" value="F:methyltransferase activity"/>
    <property type="evidence" value="ECO:0007669"/>
    <property type="project" value="UniProtKB-KW"/>
</dbReference>
<dbReference type="Pfam" id="PF02548">
    <property type="entry name" value="Pantoate_transf"/>
    <property type="match status" value="1"/>
</dbReference>
<comment type="similarity">
    <text evidence="2 7">Belongs to the PanB family.</text>
</comment>
<keyword evidence="5 7" id="KW-0808">Transferase</keyword>
<dbReference type="EC" id="2.1.2.11" evidence="7"/>
<dbReference type="GO" id="GO:0003864">
    <property type="term" value="F:3-methyl-2-oxobutanoate hydroxymethyltransferase activity"/>
    <property type="evidence" value="ECO:0007669"/>
    <property type="project" value="UniProtKB-UniRule"/>
</dbReference>
<sequence>MEQQRITTSTIKQKKDKQMPITMLTAYDYTMAKIIDGAGIDMLLVGDSLGNVVLGYESTLPVTMDEMIHHVKAVSRGAKRAMIVADMPFMSYQVSAAEALRNAGRFLKETAAQAVKIEGGQEMVAAIKSLVQAGIPVMGHLGLTPQSVHQLGGYKVQGKSEQAAKKLLEDAKALETGGVFALVLECVPSPLARIITESAGIPTIGIGAGPYCDGQVLVINDLLGINPGNTPKFVKQYANLHEHIAAAVTAYKKDVNERVFPGPEHSFTLDDIVLRKL</sequence>
<evidence type="ECO:0000256" key="2">
    <source>
        <dbReference type="ARBA" id="ARBA00008676"/>
    </source>
</evidence>
<evidence type="ECO:0000256" key="3">
    <source>
        <dbReference type="ARBA" id="ARBA00011424"/>
    </source>
</evidence>
<comment type="pathway">
    <text evidence="1 7">Cofactor biosynthesis; (R)-pantothenate biosynthesis; (R)-pantoate from 3-methyl-2-oxobutanoate: step 1/2.</text>
</comment>
<evidence type="ECO:0000256" key="6">
    <source>
        <dbReference type="ARBA" id="ARBA00056497"/>
    </source>
</evidence>
<dbReference type="InterPro" id="IPR040442">
    <property type="entry name" value="Pyrv_kinase-like_dom_sf"/>
</dbReference>
<dbReference type="NCBIfam" id="TIGR00222">
    <property type="entry name" value="panB"/>
    <property type="match status" value="1"/>
</dbReference>
<dbReference type="GO" id="GO:0000287">
    <property type="term" value="F:magnesium ion binding"/>
    <property type="evidence" value="ECO:0007669"/>
    <property type="project" value="TreeGrafter"/>
</dbReference>
<feature type="binding site" evidence="7 9">
    <location>
        <position position="86"/>
    </location>
    <ligand>
        <name>3-methyl-2-oxobutanoate</name>
        <dbReference type="ChEBI" id="CHEBI:11851"/>
    </ligand>
</feature>